<comment type="caution">
    <text evidence="1">The sequence shown here is derived from an EMBL/GenBank/DDBJ whole genome shotgun (WGS) entry which is preliminary data.</text>
</comment>
<dbReference type="InterPro" id="IPR027417">
    <property type="entry name" value="P-loop_NTPase"/>
</dbReference>
<reference evidence="2" key="1">
    <citation type="journal article" date="2019" name="Int. J. Syst. Evol. Microbiol.">
        <title>The Global Catalogue of Microorganisms (GCM) 10K type strain sequencing project: providing services to taxonomists for standard genome sequencing and annotation.</title>
        <authorList>
            <consortium name="The Broad Institute Genomics Platform"/>
            <consortium name="The Broad Institute Genome Sequencing Center for Infectious Disease"/>
            <person name="Wu L."/>
            <person name="Ma J."/>
        </authorList>
    </citation>
    <scope>NUCLEOTIDE SEQUENCE [LARGE SCALE GENOMIC DNA]</scope>
    <source>
        <strain evidence="2">CCUG 59189</strain>
    </source>
</reference>
<evidence type="ECO:0000313" key="1">
    <source>
        <dbReference type="EMBL" id="MFD1176619.1"/>
    </source>
</evidence>
<accession>A0ABW3RW38</accession>
<dbReference type="Proteomes" id="UP001597262">
    <property type="component" value="Unassembled WGS sequence"/>
</dbReference>
<dbReference type="RefSeq" id="WP_379319073.1">
    <property type="nucleotide sequence ID" value="NZ_JBHTLM010000006.1"/>
</dbReference>
<organism evidence="1 2">
    <name type="scientific">Paenibacillus puldeungensis</name>
    <dbReference type="NCBI Taxonomy" id="696536"/>
    <lineage>
        <taxon>Bacteria</taxon>
        <taxon>Bacillati</taxon>
        <taxon>Bacillota</taxon>
        <taxon>Bacilli</taxon>
        <taxon>Bacillales</taxon>
        <taxon>Paenibacillaceae</taxon>
        <taxon>Paenibacillus</taxon>
    </lineage>
</organism>
<dbReference type="Gene3D" id="3.40.50.300">
    <property type="entry name" value="P-loop containing nucleotide triphosphate hydrolases"/>
    <property type="match status" value="1"/>
</dbReference>
<protein>
    <submittedName>
        <fullName evidence="1">Uncharacterized protein</fullName>
    </submittedName>
</protein>
<keyword evidence="2" id="KW-1185">Reference proteome</keyword>
<evidence type="ECO:0000313" key="2">
    <source>
        <dbReference type="Proteomes" id="UP001597262"/>
    </source>
</evidence>
<name>A0ABW3RW38_9BACL</name>
<proteinExistence type="predicted"/>
<sequence>MGHEIKELEQNLVDLNAKCVLLTISDDIVKERILSRDAAFWKEKSNDDLLKACQEFIETQNQLREQAKLSKVPMLEINTDARDWDTYAKKIIEYTDVI</sequence>
<gene>
    <name evidence="1" type="ORF">ACFQ3W_09945</name>
</gene>
<dbReference type="EMBL" id="JBHTLM010000006">
    <property type="protein sequence ID" value="MFD1176619.1"/>
    <property type="molecule type" value="Genomic_DNA"/>
</dbReference>